<organism evidence="3 4">
    <name type="scientific">Sphagnum jensenii</name>
    <dbReference type="NCBI Taxonomy" id="128206"/>
    <lineage>
        <taxon>Eukaryota</taxon>
        <taxon>Viridiplantae</taxon>
        <taxon>Streptophyta</taxon>
        <taxon>Embryophyta</taxon>
        <taxon>Bryophyta</taxon>
        <taxon>Sphagnophytina</taxon>
        <taxon>Sphagnopsida</taxon>
        <taxon>Sphagnales</taxon>
        <taxon>Sphagnaceae</taxon>
        <taxon>Sphagnum</taxon>
    </lineage>
</organism>
<name>A0ABP0XCC3_9BRYO</name>
<proteinExistence type="predicted"/>
<feature type="transmembrane region" description="Helical" evidence="2">
    <location>
        <begin position="140"/>
        <end position="161"/>
    </location>
</feature>
<evidence type="ECO:0000256" key="2">
    <source>
        <dbReference type="SAM" id="Phobius"/>
    </source>
</evidence>
<dbReference type="EMBL" id="OZ020101">
    <property type="protein sequence ID" value="CAK9275200.1"/>
    <property type="molecule type" value="Genomic_DNA"/>
</dbReference>
<sequence length="165" mass="17392">MAAGGPESQYPGVQYGGAFQRRQPQQASGPGDSYYAGGGGGGGGGGWQQGYPAAPANPLIVVDAIPLGGDYDTSQGGKGGTRPKEGCCHCRKDPNSLSYCGLGYGWFLFILGFFGLSVPWYVGAFIFLFQNHDYRERCGLKACTISAIVFLSVSSSVYILWSALH</sequence>
<dbReference type="PANTHER" id="PTHR46631">
    <property type="entry name" value="60S RIBOSOMAL PROTEIN L18A-LIKE"/>
    <property type="match status" value="1"/>
</dbReference>
<evidence type="ECO:0000313" key="3">
    <source>
        <dbReference type="EMBL" id="CAK9275200.1"/>
    </source>
</evidence>
<gene>
    <name evidence="3" type="ORF">CSSPJE1EN1_LOCUS20678</name>
</gene>
<dbReference type="InterPro" id="IPR044804">
    <property type="entry name" value="Ribosomal_eL20z-like"/>
</dbReference>
<protein>
    <recommendedName>
        <fullName evidence="5">60S ribosomal protein L18a-like protein</fullName>
    </recommendedName>
</protein>
<dbReference type="Proteomes" id="UP001497444">
    <property type="component" value="Chromosome 6"/>
</dbReference>
<feature type="transmembrane region" description="Helical" evidence="2">
    <location>
        <begin position="104"/>
        <end position="128"/>
    </location>
</feature>
<keyword evidence="2" id="KW-0472">Membrane</keyword>
<feature type="region of interest" description="Disordered" evidence="1">
    <location>
        <begin position="1"/>
        <end position="41"/>
    </location>
</feature>
<evidence type="ECO:0000256" key="1">
    <source>
        <dbReference type="SAM" id="MobiDB-lite"/>
    </source>
</evidence>
<accession>A0ABP0XCC3</accession>
<evidence type="ECO:0000313" key="4">
    <source>
        <dbReference type="Proteomes" id="UP001497444"/>
    </source>
</evidence>
<dbReference type="PANTHER" id="PTHR46631:SF4">
    <property type="entry name" value="OS06G0359400 PROTEIN"/>
    <property type="match status" value="1"/>
</dbReference>
<reference evidence="3" key="1">
    <citation type="submission" date="2024-02" db="EMBL/GenBank/DDBJ databases">
        <authorList>
            <consortium name="ELIXIR-Norway"/>
            <consortium name="Elixir Norway"/>
        </authorList>
    </citation>
    <scope>NUCLEOTIDE SEQUENCE</scope>
</reference>
<evidence type="ECO:0008006" key="5">
    <source>
        <dbReference type="Google" id="ProtNLM"/>
    </source>
</evidence>
<keyword evidence="2" id="KW-1133">Transmembrane helix</keyword>
<keyword evidence="2" id="KW-0812">Transmembrane</keyword>
<keyword evidence="4" id="KW-1185">Reference proteome</keyword>